<evidence type="ECO:0000313" key="14">
    <source>
        <dbReference type="Proteomes" id="UP000281547"/>
    </source>
</evidence>
<dbReference type="AlphaFoldDB" id="A0A433XKG6"/>
<evidence type="ECO:0000256" key="9">
    <source>
        <dbReference type="ARBA" id="ARBA00023136"/>
    </source>
</evidence>
<protein>
    <submittedName>
        <fullName evidence="13">Energy transducer TonB</fullName>
    </submittedName>
</protein>
<feature type="compositionally biased region" description="Low complexity" evidence="10">
    <location>
        <begin position="184"/>
        <end position="196"/>
    </location>
</feature>
<dbReference type="OrthoDB" id="8448705at2"/>
<feature type="domain" description="TonB C-terminal" evidence="12">
    <location>
        <begin position="229"/>
        <end position="317"/>
    </location>
</feature>
<dbReference type="GO" id="GO:0055085">
    <property type="term" value="P:transmembrane transport"/>
    <property type="evidence" value="ECO:0007669"/>
    <property type="project" value="InterPro"/>
</dbReference>
<evidence type="ECO:0000256" key="6">
    <source>
        <dbReference type="ARBA" id="ARBA00022692"/>
    </source>
</evidence>
<feature type="region of interest" description="Disordered" evidence="10">
    <location>
        <begin position="140"/>
        <end position="223"/>
    </location>
</feature>
<comment type="subcellular location">
    <subcellularLocation>
        <location evidence="1">Cell inner membrane</location>
        <topology evidence="1">Single-pass membrane protein</topology>
        <orientation evidence="1">Periplasmic side</orientation>
    </subcellularLocation>
</comment>
<sequence length="317" mass="31780">MRRRLWLPALVVSVGLHAGLAAAFLPDAPSVEIAGGGGGEIALLGSAFEDAVIAGGPEMLASETPKGDPLEDRALPVEPVSAAPTPRAVAEPVRAEAETRAAIDAASADPIDPDSLAVLMAEGDAGQVLKADPPERQVLEAEAPDDSAAVPRTMPAGLRERARVAEPAPARERTPERPTERAAQRAPAGAGGAAAADARRGIETGSASGTAASARAGSGGGAGNAAVSNYPGRVVTALRRALRYPSAARGATGEAQVRFTVGAGGQVLGVGLAQSSGNAALDVAAIATVQRAAPFPPIPPEAGRSEWSFTLPLGFMR</sequence>
<dbReference type="InterPro" id="IPR037682">
    <property type="entry name" value="TonB_C"/>
</dbReference>
<feature type="compositionally biased region" description="Low complexity" evidence="10">
    <location>
        <begin position="205"/>
        <end position="216"/>
    </location>
</feature>
<keyword evidence="11" id="KW-0732">Signal</keyword>
<keyword evidence="4" id="KW-1003">Cell membrane</keyword>
<keyword evidence="5" id="KW-0997">Cell inner membrane</keyword>
<dbReference type="InterPro" id="IPR051045">
    <property type="entry name" value="TonB-dependent_transducer"/>
</dbReference>
<dbReference type="PANTHER" id="PTHR33446:SF2">
    <property type="entry name" value="PROTEIN TONB"/>
    <property type="match status" value="1"/>
</dbReference>
<keyword evidence="6" id="KW-0812">Transmembrane</keyword>
<proteinExistence type="inferred from homology"/>
<keyword evidence="3" id="KW-0813">Transport</keyword>
<evidence type="ECO:0000256" key="10">
    <source>
        <dbReference type="SAM" id="MobiDB-lite"/>
    </source>
</evidence>
<dbReference type="RefSeq" id="WP_127186701.1">
    <property type="nucleotide sequence ID" value="NZ_RZNJ01000001.1"/>
</dbReference>
<dbReference type="Pfam" id="PF13103">
    <property type="entry name" value="TonB_2"/>
    <property type="match status" value="1"/>
</dbReference>
<evidence type="ECO:0000256" key="1">
    <source>
        <dbReference type="ARBA" id="ARBA00004383"/>
    </source>
</evidence>
<evidence type="ECO:0000256" key="2">
    <source>
        <dbReference type="ARBA" id="ARBA00006555"/>
    </source>
</evidence>
<dbReference type="EMBL" id="RZNJ01000001">
    <property type="protein sequence ID" value="RUT34582.1"/>
    <property type="molecule type" value="Genomic_DNA"/>
</dbReference>
<evidence type="ECO:0000256" key="4">
    <source>
        <dbReference type="ARBA" id="ARBA00022475"/>
    </source>
</evidence>
<keyword evidence="7" id="KW-0653">Protein transport</keyword>
<dbReference type="GO" id="GO:0015031">
    <property type="term" value="P:protein transport"/>
    <property type="evidence" value="ECO:0007669"/>
    <property type="project" value="UniProtKB-KW"/>
</dbReference>
<dbReference type="PANTHER" id="PTHR33446">
    <property type="entry name" value="PROTEIN TONB-RELATED"/>
    <property type="match status" value="1"/>
</dbReference>
<feature type="chain" id="PRO_5019411655" evidence="11">
    <location>
        <begin position="24"/>
        <end position="317"/>
    </location>
</feature>
<evidence type="ECO:0000256" key="5">
    <source>
        <dbReference type="ARBA" id="ARBA00022519"/>
    </source>
</evidence>
<keyword evidence="14" id="KW-1185">Reference proteome</keyword>
<dbReference type="SUPFAM" id="SSF74653">
    <property type="entry name" value="TolA/TonB C-terminal domain"/>
    <property type="match status" value="1"/>
</dbReference>
<dbReference type="Gene3D" id="3.30.1150.10">
    <property type="match status" value="1"/>
</dbReference>
<keyword evidence="9" id="KW-0472">Membrane</keyword>
<feature type="signal peptide" evidence="11">
    <location>
        <begin position="1"/>
        <end position="23"/>
    </location>
</feature>
<gene>
    <name evidence="13" type="ORF">EMQ25_01050</name>
</gene>
<comment type="caution">
    <text evidence="13">The sequence shown here is derived from an EMBL/GenBank/DDBJ whole genome shotgun (WGS) entry which is preliminary data.</text>
</comment>
<organism evidence="13 14">
    <name type="scientific">Arsenicitalea aurantiaca</name>
    <dbReference type="NCBI Taxonomy" id="1783274"/>
    <lineage>
        <taxon>Bacteria</taxon>
        <taxon>Pseudomonadati</taxon>
        <taxon>Pseudomonadota</taxon>
        <taxon>Alphaproteobacteria</taxon>
        <taxon>Hyphomicrobiales</taxon>
        <taxon>Devosiaceae</taxon>
        <taxon>Arsenicitalea</taxon>
    </lineage>
</organism>
<evidence type="ECO:0000259" key="12">
    <source>
        <dbReference type="PROSITE" id="PS52015"/>
    </source>
</evidence>
<dbReference type="GO" id="GO:0098797">
    <property type="term" value="C:plasma membrane protein complex"/>
    <property type="evidence" value="ECO:0007669"/>
    <property type="project" value="TreeGrafter"/>
</dbReference>
<dbReference type="InterPro" id="IPR006260">
    <property type="entry name" value="TonB/TolA_C"/>
</dbReference>
<evidence type="ECO:0000256" key="7">
    <source>
        <dbReference type="ARBA" id="ARBA00022927"/>
    </source>
</evidence>
<accession>A0A433XKG6</accession>
<name>A0A433XKG6_9HYPH</name>
<evidence type="ECO:0000256" key="3">
    <source>
        <dbReference type="ARBA" id="ARBA00022448"/>
    </source>
</evidence>
<dbReference type="GO" id="GO:0031992">
    <property type="term" value="F:energy transducer activity"/>
    <property type="evidence" value="ECO:0007669"/>
    <property type="project" value="TreeGrafter"/>
</dbReference>
<reference evidence="13 14" key="1">
    <citation type="journal article" date="2016" name="Int. J. Syst. Evol. Microbiol.">
        <title>Arsenicitalea aurantiaca gen. nov., sp. nov., a new member of the family Hyphomicrobiaceae, isolated from high-arsenic sediment.</title>
        <authorList>
            <person name="Mu Y."/>
            <person name="Zhou L."/>
            <person name="Zeng X.C."/>
            <person name="Liu L."/>
            <person name="Pan Y."/>
            <person name="Chen X."/>
            <person name="Wang J."/>
            <person name="Li S."/>
            <person name="Li W.J."/>
            <person name="Wang Y."/>
        </authorList>
    </citation>
    <scope>NUCLEOTIDE SEQUENCE [LARGE SCALE GENOMIC DNA]</scope>
    <source>
        <strain evidence="13 14">42-50</strain>
    </source>
</reference>
<dbReference type="NCBIfam" id="TIGR01352">
    <property type="entry name" value="tonB_Cterm"/>
    <property type="match status" value="1"/>
</dbReference>
<keyword evidence="8" id="KW-1133">Transmembrane helix</keyword>
<feature type="compositionally biased region" description="Basic and acidic residues" evidence="10">
    <location>
        <begin position="158"/>
        <end position="183"/>
    </location>
</feature>
<evidence type="ECO:0000313" key="13">
    <source>
        <dbReference type="EMBL" id="RUT34582.1"/>
    </source>
</evidence>
<evidence type="ECO:0000256" key="11">
    <source>
        <dbReference type="SAM" id="SignalP"/>
    </source>
</evidence>
<comment type="similarity">
    <text evidence="2">Belongs to the TonB family.</text>
</comment>
<dbReference type="Proteomes" id="UP000281547">
    <property type="component" value="Unassembled WGS sequence"/>
</dbReference>
<evidence type="ECO:0000256" key="8">
    <source>
        <dbReference type="ARBA" id="ARBA00022989"/>
    </source>
</evidence>
<dbReference type="PROSITE" id="PS52015">
    <property type="entry name" value="TONB_CTD"/>
    <property type="match status" value="1"/>
</dbReference>